<dbReference type="InterPro" id="IPR020818">
    <property type="entry name" value="Chaperonin_GroES"/>
</dbReference>
<reference evidence="3" key="1">
    <citation type="submission" date="2016-03" db="EMBL/GenBank/DDBJ databases">
        <title>Novel chaperonins are prevalent in the virioplankton and link to viral biology and ecology.</title>
        <authorList>
            <person name="Marine R.L."/>
            <person name="Nasko D.J."/>
            <person name="Polson S.W."/>
            <person name="Wommack K.E."/>
        </authorList>
    </citation>
    <scope>NUCLEOTIDE SEQUENCE</scope>
</reference>
<proteinExistence type="inferred from homology"/>
<dbReference type="EMBL" id="KU971185">
    <property type="protein sequence ID" value="ASN63779.1"/>
    <property type="molecule type" value="Genomic_DNA"/>
</dbReference>
<keyword evidence="2" id="KW-0143">Chaperone</keyword>
<accession>A0A221S4A5</accession>
<dbReference type="GO" id="GO:0051087">
    <property type="term" value="F:protein-folding chaperone binding"/>
    <property type="evidence" value="ECO:0007669"/>
    <property type="project" value="TreeGrafter"/>
</dbReference>
<dbReference type="PANTHER" id="PTHR10772">
    <property type="entry name" value="10 KDA HEAT SHOCK PROTEIN"/>
    <property type="match status" value="1"/>
</dbReference>
<dbReference type="InterPro" id="IPR011032">
    <property type="entry name" value="GroES-like_sf"/>
</dbReference>
<evidence type="ECO:0000256" key="2">
    <source>
        <dbReference type="ARBA" id="ARBA00023186"/>
    </source>
</evidence>
<comment type="similarity">
    <text evidence="1">Belongs to the GroES chaperonin family.</text>
</comment>
<evidence type="ECO:0000256" key="1">
    <source>
        <dbReference type="ARBA" id="ARBA00006975"/>
    </source>
</evidence>
<dbReference type="CDD" id="cd00320">
    <property type="entry name" value="cpn10"/>
    <property type="match status" value="1"/>
</dbReference>
<organism evidence="3">
    <name type="scientific">uncultured virus</name>
    <dbReference type="NCBI Taxonomy" id="340016"/>
    <lineage>
        <taxon>Viruses</taxon>
        <taxon>environmental samples</taxon>
    </lineage>
</organism>
<dbReference type="Gene3D" id="2.30.33.40">
    <property type="entry name" value="GroES chaperonin"/>
    <property type="match status" value="1"/>
</dbReference>
<dbReference type="FunFam" id="2.30.33.40:FF:000001">
    <property type="entry name" value="10 kDa chaperonin"/>
    <property type="match status" value="1"/>
</dbReference>
<dbReference type="PANTHER" id="PTHR10772:SF63">
    <property type="entry name" value="20 KDA CHAPERONIN, CHLOROPLASTIC"/>
    <property type="match status" value="1"/>
</dbReference>
<dbReference type="GO" id="GO:0046872">
    <property type="term" value="F:metal ion binding"/>
    <property type="evidence" value="ECO:0007669"/>
    <property type="project" value="TreeGrafter"/>
</dbReference>
<gene>
    <name evidence="3" type="primary">groES</name>
</gene>
<dbReference type="Pfam" id="PF00166">
    <property type="entry name" value="Cpn10"/>
    <property type="match status" value="1"/>
</dbReference>
<dbReference type="PRINTS" id="PR00297">
    <property type="entry name" value="CHAPERONIN10"/>
</dbReference>
<evidence type="ECO:0000313" key="3">
    <source>
        <dbReference type="EMBL" id="ASN63779.1"/>
    </source>
</evidence>
<dbReference type="GO" id="GO:0005524">
    <property type="term" value="F:ATP binding"/>
    <property type="evidence" value="ECO:0007669"/>
    <property type="project" value="InterPro"/>
</dbReference>
<sequence length="100" mass="10825">MTKTFNLEPLGTNLVVKRATVELTSESGIIMPESVTDQKLSEGVVMAVGKGTRDADGNRVPMDVAVGDEILWGDFSGNDIVRGDESFCILNEKDILVIVR</sequence>
<dbReference type="SUPFAM" id="SSF50129">
    <property type="entry name" value="GroES-like"/>
    <property type="match status" value="1"/>
</dbReference>
<dbReference type="GO" id="GO:0051082">
    <property type="term" value="F:unfolded protein binding"/>
    <property type="evidence" value="ECO:0007669"/>
    <property type="project" value="TreeGrafter"/>
</dbReference>
<dbReference type="SMART" id="SM00883">
    <property type="entry name" value="Cpn10"/>
    <property type="match status" value="1"/>
</dbReference>
<dbReference type="GO" id="GO:0044183">
    <property type="term" value="F:protein folding chaperone"/>
    <property type="evidence" value="ECO:0007669"/>
    <property type="project" value="InterPro"/>
</dbReference>
<dbReference type="HAMAP" id="MF_00580">
    <property type="entry name" value="CH10"/>
    <property type="match status" value="1"/>
</dbReference>
<dbReference type="InterPro" id="IPR037124">
    <property type="entry name" value="Chaperonin_GroES_sf"/>
</dbReference>
<protein>
    <submittedName>
        <fullName evidence="3">Co-chaperonin GroES</fullName>
    </submittedName>
</protein>
<name>A0A221S4A5_9VIRU</name>